<keyword evidence="3" id="KW-1185">Reference proteome</keyword>
<evidence type="ECO:0000313" key="2">
    <source>
        <dbReference type="EMBL" id="UTF55187.1"/>
    </source>
</evidence>
<sequence length="146" mass="15454">MNGIDLLVAGIALPITVLLGLVAHEWAHALVLRLAGIDYDVVYFPDRRDGVLAALASCPWAAVHPRPTGDEPPWQLRTAAMIPFVLAVPALVLATAFPSSHPAVAAILVGWLACSIPSPQDFSVAFYAHRVLEETAESATVAARSP</sequence>
<evidence type="ECO:0000256" key="1">
    <source>
        <dbReference type="SAM" id="Phobius"/>
    </source>
</evidence>
<dbReference type="AlphaFoldDB" id="A0A9E7NBD2"/>
<dbReference type="EMBL" id="CP100355">
    <property type="protein sequence ID" value="UTF55187.1"/>
    <property type="molecule type" value="Genomic_DNA"/>
</dbReference>
<reference evidence="2" key="1">
    <citation type="submission" date="2022-06" db="EMBL/GenBank/DDBJ databases">
        <title>Diverse halophilic archaea isolated from saline environments.</title>
        <authorList>
            <person name="Cui H.-L."/>
        </authorList>
    </citation>
    <scope>NUCLEOTIDE SEQUENCE</scope>
    <source>
        <strain evidence="2">WLHS1</strain>
    </source>
</reference>
<name>A0A9E7NBD2_9EURY</name>
<dbReference type="KEGG" id="sawl:NGM29_08040"/>
<proteinExistence type="predicted"/>
<organism evidence="2 3">
    <name type="scientific">Natronosalvus rutilus</name>
    <dbReference type="NCBI Taxonomy" id="2953753"/>
    <lineage>
        <taxon>Archaea</taxon>
        <taxon>Methanobacteriati</taxon>
        <taxon>Methanobacteriota</taxon>
        <taxon>Stenosarchaea group</taxon>
        <taxon>Halobacteria</taxon>
        <taxon>Halobacteriales</taxon>
        <taxon>Natrialbaceae</taxon>
        <taxon>Natronosalvus</taxon>
    </lineage>
</organism>
<keyword evidence="1" id="KW-0472">Membrane</keyword>
<keyword evidence="1" id="KW-0812">Transmembrane</keyword>
<gene>
    <name evidence="2" type="ORF">NGM29_08040</name>
</gene>
<keyword evidence="1" id="KW-1133">Transmembrane helix</keyword>
<dbReference type="Proteomes" id="UP001056855">
    <property type="component" value="Chromosome"/>
</dbReference>
<dbReference type="GeneID" id="73289988"/>
<accession>A0A9E7NBD2</accession>
<evidence type="ECO:0008006" key="4">
    <source>
        <dbReference type="Google" id="ProtNLM"/>
    </source>
</evidence>
<feature type="transmembrane region" description="Helical" evidence="1">
    <location>
        <begin position="6"/>
        <end position="23"/>
    </location>
</feature>
<evidence type="ECO:0000313" key="3">
    <source>
        <dbReference type="Proteomes" id="UP001056855"/>
    </source>
</evidence>
<protein>
    <recommendedName>
        <fullName evidence="4">DUF3267 domain-containing protein</fullName>
    </recommendedName>
</protein>
<dbReference type="RefSeq" id="WP_254159982.1">
    <property type="nucleotide sequence ID" value="NZ_CP100355.1"/>
</dbReference>